<protein>
    <submittedName>
        <fullName evidence="2">Uncharacterized protein</fullName>
    </submittedName>
</protein>
<evidence type="ECO:0000313" key="2">
    <source>
        <dbReference type="EMBL" id="OMP00228.1"/>
    </source>
</evidence>
<gene>
    <name evidence="2" type="ORF">COLO4_12828</name>
</gene>
<feature type="compositionally biased region" description="Basic and acidic residues" evidence="1">
    <location>
        <begin position="146"/>
        <end position="181"/>
    </location>
</feature>
<keyword evidence="3" id="KW-1185">Reference proteome</keyword>
<feature type="region of interest" description="Disordered" evidence="1">
    <location>
        <begin position="249"/>
        <end position="271"/>
    </location>
</feature>
<reference evidence="3" key="1">
    <citation type="submission" date="2013-09" db="EMBL/GenBank/DDBJ databases">
        <title>Corchorus olitorius genome sequencing.</title>
        <authorList>
            <person name="Alam M."/>
            <person name="Haque M.S."/>
            <person name="Islam M.S."/>
            <person name="Emdad E.M."/>
            <person name="Islam M.M."/>
            <person name="Ahmed B."/>
            <person name="Halim A."/>
            <person name="Hossen Q.M.M."/>
            <person name="Hossain M.Z."/>
            <person name="Ahmed R."/>
            <person name="Khan M.M."/>
            <person name="Islam R."/>
            <person name="Rashid M.M."/>
            <person name="Khan S.A."/>
            <person name="Rahman M.S."/>
            <person name="Alam M."/>
            <person name="Yahiya A.S."/>
            <person name="Khan M.S."/>
            <person name="Azam M.S."/>
            <person name="Haque T."/>
            <person name="Lashkar M.Z.H."/>
            <person name="Akhand A.I."/>
            <person name="Morshed G."/>
            <person name="Roy S."/>
            <person name="Uddin K.S."/>
            <person name="Rabeya T."/>
            <person name="Hossain A.S."/>
            <person name="Chowdhury A."/>
            <person name="Snigdha A.R."/>
            <person name="Mortoza M.S."/>
            <person name="Matin S.A."/>
            <person name="Hoque S.M.E."/>
            <person name="Islam M.K."/>
            <person name="Roy D.K."/>
            <person name="Haider R."/>
            <person name="Moosa M.M."/>
            <person name="Elias S.M."/>
            <person name="Hasan A.M."/>
            <person name="Jahan S."/>
            <person name="Shafiuddin M."/>
            <person name="Mahmood N."/>
            <person name="Shommy N.S."/>
        </authorList>
    </citation>
    <scope>NUCLEOTIDE SEQUENCE [LARGE SCALE GENOMIC DNA]</scope>
    <source>
        <strain evidence="3">cv. O-4</strain>
    </source>
</reference>
<evidence type="ECO:0000313" key="3">
    <source>
        <dbReference type="Proteomes" id="UP000187203"/>
    </source>
</evidence>
<sequence>MECSSLTNPLATDLSDEALRRTKKKYKKRRSEASPECVLESGSVETTQEEAISDGPSNTVPLKGGSYRDRVAGNFPASESTWEDWIDADDGDESIMFEDSVSDAEDEEESDSHPSPSVQTTPQAKEDNGHAGYGPWMIVQRRNRRPVKEMVEKGKSKAGIDKGHDSRNRFNSLHDMKNDTSEKIKEPVVEINSKVKIGANVYGKKEWKPKKAMGNKITMNNLMKEGSQAKSKKSMSPLVSRDDFPKQYSVFEPSNINGPPPGFSFKAGGSKPITFDQQRLEKLVGDSSNGPLVKEGNIGSDIVNSAQSFSGEEGSAMVVDNTNKGEDMVLPSDAISLPPKQPPSMRSDGLVDFNSGVLNLEEKVVDESTKVDSLLLGEAFARQWIVFNGVPGGPLGMVILQVYGLTGGWVMAR</sequence>
<organism evidence="2 3">
    <name type="scientific">Corchorus olitorius</name>
    <dbReference type="NCBI Taxonomy" id="93759"/>
    <lineage>
        <taxon>Eukaryota</taxon>
        <taxon>Viridiplantae</taxon>
        <taxon>Streptophyta</taxon>
        <taxon>Embryophyta</taxon>
        <taxon>Tracheophyta</taxon>
        <taxon>Spermatophyta</taxon>
        <taxon>Magnoliopsida</taxon>
        <taxon>eudicotyledons</taxon>
        <taxon>Gunneridae</taxon>
        <taxon>Pentapetalae</taxon>
        <taxon>rosids</taxon>
        <taxon>malvids</taxon>
        <taxon>Malvales</taxon>
        <taxon>Malvaceae</taxon>
        <taxon>Grewioideae</taxon>
        <taxon>Apeibeae</taxon>
        <taxon>Corchorus</taxon>
    </lineage>
</organism>
<dbReference type="AlphaFoldDB" id="A0A1R3JZS3"/>
<feature type="compositionally biased region" description="Acidic residues" evidence="1">
    <location>
        <begin position="81"/>
        <end position="110"/>
    </location>
</feature>
<proteinExistence type="predicted"/>
<name>A0A1R3JZS3_9ROSI</name>
<accession>A0A1R3JZS3</accession>
<evidence type="ECO:0000256" key="1">
    <source>
        <dbReference type="SAM" id="MobiDB-lite"/>
    </source>
</evidence>
<feature type="compositionally biased region" description="Polar residues" evidence="1">
    <location>
        <begin position="113"/>
        <end position="123"/>
    </location>
</feature>
<comment type="caution">
    <text evidence="2">The sequence shown here is derived from an EMBL/GenBank/DDBJ whole genome shotgun (WGS) entry which is preliminary data.</text>
</comment>
<dbReference type="EMBL" id="AWUE01014972">
    <property type="protein sequence ID" value="OMP00228.1"/>
    <property type="molecule type" value="Genomic_DNA"/>
</dbReference>
<dbReference type="Proteomes" id="UP000187203">
    <property type="component" value="Unassembled WGS sequence"/>
</dbReference>
<feature type="region of interest" description="Disordered" evidence="1">
    <location>
        <begin position="24"/>
        <end position="181"/>
    </location>
</feature>
<dbReference type="OrthoDB" id="10624470at2759"/>